<dbReference type="AlphaFoldDB" id="A0A077NN46"/>
<reference evidence="1" key="1">
    <citation type="submission" date="2013-07" db="EMBL/GenBank/DDBJ databases">
        <title>Sub-species coevolution in mutualistic symbiosis.</title>
        <authorList>
            <person name="Murfin K."/>
            <person name="Klassen J."/>
            <person name="Lee M."/>
            <person name="Forst S."/>
            <person name="Stock P."/>
            <person name="Goodrich-Blair H."/>
        </authorList>
    </citation>
    <scope>NUCLEOTIDE SEQUENCE [LARGE SCALE GENOMIC DNA]</scope>
    <source>
        <strain evidence="1">Feltiae Moldova</strain>
    </source>
</reference>
<sequence>MRLITDNNEIESITLSRKKAAALIGIDVDTLSLWCQIGKIAYTKKNPTKPNSPYLFTRAACIAAINNPIQTVLVSAVDATEKGDKQCQSSVEEIRGMGTTRHQAAKELRNLLGQRTKSKLRSCTTEERPSYGA</sequence>
<protein>
    <submittedName>
        <fullName evidence="1">Putative excisionase</fullName>
    </submittedName>
</protein>
<dbReference type="EMBL" id="CBSV010000048">
    <property type="protein sequence ID" value="CDH00195.1"/>
    <property type="molecule type" value="Genomic_DNA"/>
</dbReference>
<proteinExistence type="predicted"/>
<gene>
    <name evidence="1" type="ORF">XBFM1_1410003</name>
</gene>
<dbReference type="HOGENOM" id="CLU_163906_0_0_6"/>
<dbReference type="Proteomes" id="UP000028487">
    <property type="component" value="Unassembled WGS sequence"/>
</dbReference>
<name>A0A077NN46_XENBV</name>
<organism evidence="1 2">
    <name type="scientific">Xenorhabdus bovienii str. feltiae Moldova</name>
    <dbReference type="NCBI Taxonomy" id="1398200"/>
    <lineage>
        <taxon>Bacteria</taxon>
        <taxon>Pseudomonadati</taxon>
        <taxon>Pseudomonadota</taxon>
        <taxon>Gammaproteobacteria</taxon>
        <taxon>Enterobacterales</taxon>
        <taxon>Morganellaceae</taxon>
        <taxon>Xenorhabdus</taxon>
    </lineage>
</organism>
<evidence type="ECO:0000313" key="1">
    <source>
        <dbReference type="EMBL" id="CDH00195.1"/>
    </source>
</evidence>
<evidence type="ECO:0000313" key="2">
    <source>
        <dbReference type="Proteomes" id="UP000028487"/>
    </source>
</evidence>
<comment type="caution">
    <text evidence="1">The sequence shown here is derived from an EMBL/GenBank/DDBJ whole genome shotgun (WGS) entry which is preliminary data.</text>
</comment>
<accession>A0A077NN46</accession>